<feature type="non-terminal residue" evidence="8">
    <location>
        <position position="1"/>
    </location>
</feature>
<dbReference type="CDD" id="cd07981">
    <property type="entry name" value="HFD_TAF12"/>
    <property type="match status" value="1"/>
</dbReference>
<accession>B3S9X9</accession>
<reference evidence="8 9" key="1">
    <citation type="journal article" date="2008" name="Nature">
        <title>The Trichoplax genome and the nature of placozoans.</title>
        <authorList>
            <person name="Srivastava M."/>
            <person name="Begovic E."/>
            <person name="Chapman J."/>
            <person name="Putnam N.H."/>
            <person name="Hellsten U."/>
            <person name="Kawashima T."/>
            <person name="Kuo A."/>
            <person name="Mitros T."/>
            <person name="Salamov A."/>
            <person name="Carpenter M.L."/>
            <person name="Signorovitch A.Y."/>
            <person name="Moreno M.A."/>
            <person name="Kamm K."/>
            <person name="Grimwood J."/>
            <person name="Schmutz J."/>
            <person name="Shapiro H."/>
            <person name="Grigoriev I.V."/>
            <person name="Buss L.W."/>
            <person name="Schierwater B."/>
            <person name="Dellaporta S.L."/>
            <person name="Rokhsar D.S."/>
        </authorList>
    </citation>
    <scope>NUCLEOTIDE SEQUENCE [LARGE SCALE GENOMIC DNA]</scope>
    <source>
        <strain evidence="8 9">Grell-BS-1999</strain>
    </source>
</reference>
<organism evidence="8 9">
    <name type="scientific">Trichoplax adhaerens</name>
    <name type="common">Trichoplax reptans</name>
    <dbReference type="NCBI Taxonomy" id="10228"/>
    <lineage>
        <taxon>Eukaryota</taxon>
        <taxon>Metazoa</taxon>
        <taxon>Placozoa</taxon>
        <taxon>Uniplacotomia</taxon>
        <taxon>Trichoplacea</taxon>
        <taxon>Trichoplacidae</taxon>
        <taxon>Trichoplax</taxon>
    </lineage>
</organism>
<dbReference type="RefSeq" id="XP_002117109.1">
    <property type="nucleotide sequence ID" value="XM_002117073.1"/>
</dbReference>
<evidence type="ECO:0000256" key="2">
    <source>
        <dbReference type="ARBA" id="ARBA00007530"/>
    </source>
</evidence>
<dbReference type="GO" id="GO:0005669">
    <property type="term" value="C:transcription factor TFIID complex"/>
    <property type="evidence" value="ECO:0007669"/>
    <property type="project" value="InterPro"/>
</dbReference>
<dbReference type="InterPro" id="IPR037794">
    <property type="entry name" value="TAF12"/>
</dbReference>
<proteinExistence type="inferred from homology"/>
<evidence type="ECO:0000313" key="9">
    <source>
        <dbReference type="Proteomes" id="UP000009022"/>
    </source>
</evidence>
<keyword evidence="6" id="KW-0539">Nucleus</keyword>
<keyword evidence="9" id="KW-1185">Reference proteome</keyword>
<dbReference type="CTD" id="6758321"/>
<evidence type="ECO:0000256" key="1">
    <source>
        <dbReference type="ARBA" id="ARBA00004123"/>
    </source>
</evidence>
<dbReference type="SUPFAM" id="SSF47113">
    <property type="entry name" value="Histone-fold"/>
    <property type="match status" value="1"/>
</dbReference>
<comment type="similarity">
    <text evidence="2">Belongs to the TAF12 family.</text>
</comment>
<dbReference type="InParanoid" id="B3S9X9"/>
<evidence type="ECO:0000256" key="6">
    <source>
        <dbReference type="ARBA" id="ARBA00023242"/>
    </source>
</evidence>
<dbReference type="GO" id="GO:0006352">
    <property type="term" value="P:DNA-templated transcription initiation"/>
    <property type="evidence" value="ECO:0007669"/>
    <property type="project" value="InterPro"/>
</dbReference>
<evidence type="ECO:0000256" key="4">
    <source>
        <dbReference type="ARBA" id="ARBA00023015"/>
    </source>
</evidence>
<dbReference type="PANTHER" id="PTHR12264">
    <property type="entry name" value="TRANSCRIPTION INITIATION FACTOR TFIID SUBUNIT 12"/>
    <property type="match status" value="1"/>
</dbReference>
<dbReference type="Proteomes" id="UP000009022">
    <property type="component" value="Unassembled WGS sequence"/>
</dbReference>
<keyword evidence="4" id="KW-0805">Transcription regulation</keyword>
<evidence type="ECO:0000313" key="8">
    <source>
        <dbReference type="EMBL" id="EDV20415.1"/>
    </source>
</evidence>
<protein>
    <recommendedName>
        <fullName evidence="3">Transcription initiation factor TFIID subunit 12</fullName>
    </recommendedName>
</protein>
<dbReference type="AlphaFoldDB" id="B3S9X9"/>
<dbReference type="KEGG" id="tad:TRIADDRAFT_31979"/>
<dbReference type="STRING" id="10228.B3S9X9"/>
<dbReference type="Pfam" id="PF03847">
    <property type="entry name" value="TFIID_20kDa"/>
    <property type="match status" value="1"/>
</dbReference>
<keyword evidence="5" id="KW-0804">Transcription</keyword>
<feature type="domain" description="Transcription initiation factor TFIID subunit 12" evidence="7">
    <location>
        <begin position="3"/>
        <end position="70"/>
    </location>
</feature>
<dbReference type="PhylomeDB" id="B3S9X9"/>
<dbReference type="OrthoDB" id="2193432at2759"/>
<name>B3S9X9_TRIAD</name>
<dbReference type="FunFam" id="1.10.20.10:FF:000011">
    <property type="entry name" value="Transcription initiation factor TFIID subunit 12"/>
    <property type="match status" value="1"/>
</dbReference>
<dbReference type="Gene3D" id="1.10.20.10">
    <property type="entry name" value="Histone, subunit A"/>
    <property type="match status" value="1"/>
</dbReference>
<dbReference type="EMBL" id="DS985260">
    <property type="protein sequence ID" value="EDV20415.1"/>
    <property type="molecule type" value="Genomic_DNA"/>
</dbReference>
<dbReference type="InterPro" id="IPR003228">
    <property type="entry name" value="TFIID_TAF12_dom"/>
</dbReference>
<gene>
    <name evidence="8" type="ORF">TRIADDRAFT_31979</name>
</gene>
<dbReference type="PANTHER" id="PTHR12264:SF21">
    <property type="entry name" value="TRANSCRIPTION INITIATION FACTOR TFIID SUBUNIT 12"/>
    <property type="match status" value="1"/>
</dbReference>
<dbReference type="GeneID" id="6758321"/>
<sequence>VLTKARLQELVLEVDPLQQLDEDVEEHLLQLADDFIESVVSGSCSLAKHRKSNTLEVKDVMLHLEHKWNMWIPGMGCDEVRPYKKLISTEAHKQVMSLSIAVSRLFRSLSLLSLFLSP</sequence>
<dbReference type="GO" id="GO:0000124">
    <property type="term" value="C:SAGA complex"/>
    <property type="evidence" value="ECO:0007669"/>
    <property type="project" value="InterPro"/>
</dbReference>
<dbReference type="InterPro" id="IPR009072">
    <property type="entry name" value="Histone-fold"/>
</dbReference>
<evidence type="ECO:0000256" key="5">
    <source>
        <dbReference type="ARBA" id="ARBA00023163"/>
    </source>
</evidence>
<dbReference type="GO" id="GO:0046982">
    <property type="term" value="F:protein heterodimerization activity"/>
    <property type="evidence" value="ECO:0007669"/>
    <property type="project" value="InterPro"/>
</dbReference>
<evidence type="ECO:0000259" key="7">
    <source>
        <dbReference type="Pfam" id="PF03847"/>
    </source>
</evidence>
<dbReference type="HOGENOM" id="CLU_093619_4_0_1"/>
<dbReference type="eggNOG" id="KOG1142">
    <property type="taxonomic scope" value="Eukaryota"/>
</dbReference>
<evidence type="ECO:0000256" key="3">
    <source>
        <dbReference type="ARBA" id="ARBA00017484"/>
    </source>
</evidence>
<comment type="subcellular location">
    <subcellularLocation>
        <location evidence="1">Nucleus</location>
    </subcellularLocation>
</comment>
<dbReference type="OMA" id="PANEAHK"/>